<evidence type="ECO:0000313" key="6">
    <source>
        <dbReference type="EMBL" id="MCP1102376.1"/>
    </source>
</evidence>
<proteinExistence type="predicted"/>
<keyword evidence="5" id="KW-0067">ATP-binding</keyword>
<evidence type="ECO:0000256" key="2">
    <source>
        <dbReference type="ARBA" id="ARBA00012074"/>
    </source>
</evidence>
<protein>
    <recommendedName>
        <fullName evidence="2">triphosphoribosyl-dephospho-CoA synthase</fullName>
        <ecNumber evidence="2">2.4.2.52</ecNumber>
    </recommendedName>
</protein>
<name>A0ABT1E970_9FIRM</name>
<dbReference type="GO" id="GO:0046917">
    <property type="term" value="F:triphosphoribosyl-dephospho-CoA synthase activity"/>
    <property type="evidence" value="ECO:0007669"/>
    <property type="project" value="UniProtKB-EC"/>
</dbReference>
<dbReference type="EMBL" id="JAMZFW010000010">
    <property type="protein sequence ID" value="MCP1102376.1"/>
    <property type="molecule type" value="Genomic_DNA"/>
</dbReference>
<dbReference type="InterPro" id="IPR002736">
    <property type="entry name" value="CitG"/>
</dbReference>
<keyword evidence="6" id="KW-0328">Glycosyltransferase</keyword>
<dbReference type="Proteomes" id="UP001523566">
    <property type="component" value="Unassembled WGS sequence"/>
</dbReference>
<dbReference type="GO" id="GO:0016757">
    <property type="term" value="F:glycosyltransferase activity"/>
    <property type="evidence" value="ECO:0007669"/>
    <property type="project" value="UniProtKB-KW"/>
</dbReference>
<evidence type="ECO:0000256" key="1">
    <source>
        <dbReference type="ARBA" id="ARBA00001210"/>
    </source>
</evidence>
<dbReference type="PANTHER" id="PTHR30201:SF2">
    <property type="entry name" value="2-(5''-TRIPHOSPHORIBOSYL)-3'-DEPHOSPHOCOENZYME-A SYNTHASE"/>
    <property type="match status" value="1"/>
</dbReference>
<keyword evidence="4" id="KW-0547">Nucleotide-binding</keyword>
<accession>A0ABT1E970</accession>
<sequence length="285" mass="31693">MKALSSQTIHGACNRVGILAWKSLLEEVYTTLKPGLVDCYSNGAHKDMNVALFELSARVIYPYFSRMTYVGRVMEGSYEEVFKVVREWGVAAERAMFKGTKGVNTHKGLIFSMGIFCAAYGLCRKHHHQINLDNLIQEQTELVRTTLMKEIGDIVKLKRGLGARGEALSGYASLQKLGLPKLQQGIREGRNFNQVKIETLFSLMTQVEDANVLSRTNPETLKEMQEIAIHFIENGGMGQDNAFLKLKRLDSYFIGKNISPGGCADLLALTIFINSLLGDDGHGIQ</sequence>
<keyword evidence="7" id="KW-1185">Reference proteome</keyword>
<dbReference type="Pfam" id="PF01874">
    <property type="entry name" value="CitG"/>
    <property type="match status" value="1"/>
</dbReference>
<evidence type="ECO:0000256" key="3">
    <source>
        <dbReference type="ARBA" id="ARBA00022679"/>
    </source>
</evidence>
<evidence type="ECO:0000313" key="7">
    <source>
        <dbReference type="Proteomes" id="UP001523566"/>
    </source>
</evidence>
<reference evidence="6 7" key="1">
    <citation type="journal article" date="2022" name="Genome Biol. Evol.">
        <title>Host diet, physiology and behaviors set the stage for Lachnospiraceae cladogenesis.</title>
        <authorList>
            <person name="Vera-Ponce De Leon A."/>
            <person name="Schneider M."/>
            <person name="Jahnes B.C."/>
            <person name="Sadowski V."/>
            <person name="Camuy-Velez L.A."/>
            <person name="Duan J."/>
            <person name="Sabree Z.L."/>
        </authorList>
    </citation>
    <scope>NUCLEOTIDE SEQUENCE [LARGE SCALE GENOMIC DNA]</scope>
    <source>
        <strain evidence="6 7">PAL113</strain>
    </source>
</reference>
<comment type="caution">
    <text evidence="6">The sequence shown here is derived from an EMBL/GenBank/DDBJ whole genome shotgun (WGS) entry which is preliminary data.</text>
</comment>
<evidence type="ECO:0000256" key="4">
    <source>
        <dbReference type="ARBA" id="ARBA00022741"/>
    </source>
</evidence>
<evidence type="ECO:0000256" key="5">
    <source>
        <dbReference type="ARBA" id="ARBA00022840"/>
    </source>
</evidence>
<dbReference type="RefSeq" id="WP_262066162.1">
    <property type="nucleotide sequence ID" value="NZ_JAMXOD010000010.1"/>
</dbReference>
<dbReference type="PANTHER" id="PTHR30201">
    <property type="entry name" value="TRIPHOSPHORIBOSYL-DEPHOSPHO-COA SYNTHASE"/>
    <property type="match status" value="1"/>
</dbReference>
<comment type="catalytic activity">
    <reaction evidence="1">
        <text>3'-dephospho-CoA + ATP = 2'-(5''-triphospho-alpha-D-ribosyl)-3'-dephospho-CoA + adenine</text>
        <dbReference type="Rhea" id="RHEA:15117"/>
        <dbReference type="ChEBI" id="CHEBI:16708"/>
        <dbReference type="ChEBI" id="CHEBI:30616"/>
        <dbReference type="ChEBI" id="CHEBI:57328"/>
        <dbReference type="ChEBI" id="CHEBI:61378"/>
        <dbReference type="EC" id="2.4.2.52"/>
    </reaction>
</comment>
<keyword evidence="3 6" id="KW-0808">Transferase</keyword>
<dbReference type="Gene3D" id="1.10.4200.10">
    <property type="entry name" value="Triphosphoribosyl-dephospho-CoA protein"/>
    <property type="match status" value="2"/>
</dbReference>
<gene>
    <name evidence="6" type="ORF">NK125_08130</name>
</gene>
<dbReference type="EC" id="2.4.2.52" evidence="2"/>
<organism evidence="6 7">
    <name type="scientific">Aequitasia blattaphilus</name>
    <dbReference type="NCBI Taxonomy" id="2949332"/>
    <lineage>
        <taxon>Bacteria</taxon>
        <taxon>Bacillati</taxon>
        <taxon>Bacillota</taxon>
        <taxon>Clostridia</taxon>
        <taxon>Lachnospirales</taxon>
        <taxon>Lachnospiraceae</taxon>
        <taxon>Aequitasia</taxon>
    </lineage>
</organism>